<reference evidence="1" key="1">
    <citation type="submission" date="2014-09" db="EMBL/GenBank/DDBJ databases">
        <authorList>
            <person name="Magalhaes I.L.F."/>
            <person name="Oliveira U."/>
            <person name="Santos F.R."/>
            <person name="Vidigal T.H.D.A."/>
            <person name="Brescovit A.D."/>
            <person name="Santos A.J."/>
        </authorList>
    </citation>
    <scope>NUCLEOTIDE SEQUENCE</scope>
    <source>
        <tissue evidence="1">Shoot tissue taken approximately 20 cm above the soil surface</tissue>
    </source>
</reference>
<dbReference type="EMBL" id="GBRH01232302">
    <property type="protein sequence ID" value="JAD65593.1"/>
    <property type="molecule type" value="Transcribed_RNA"/>
</dbReference>
<accession>A0A0A9BTV6</accession>
<name>A0A0A9BTV6_ARUDO</name>
<sequence>MGGGRRRGLWPIDAGDNWWSKRVVGRKIRPPAEG</sequence>
<dbReference type="AlphaFoldDB" id="A0A0A9BTV6"/>
<evidence type="ECO:0000313" key="1">
    <source>
        <dbReference type="EMBL" id="JAD65593.1"/>
    </source>
</evidence>
<protein>
    <submittedName>
        <fullName evidence="1">Uncharacterized protein</fullName>
    </submittedName>
</protein>
<reference evidence="1" key="2">
    <citation type="journal article" date="2015" name="Data Brief">
        <title>Shoot transcriptome of the giant reed, Arundo donax.</title>
        <authorList>
            <person name="Barrero R.A."/>
            <person name="Guerrero F.D."/>
            <person name="Moolhuijzen P."/>
            <person name="Goolsby J.A."/>
            <person name="Tidwell J."/>
            <person name="Bellgard S.E."/>
            <person name="Bellgard M.I."/>
        </authorList>
    </citation>
    <scope>NUCLEOTIDE SEQUENCE</scope>
    <source>
        <tissue evidence="1">Shoot tissue taken approximately 20 cm above the soil surface</tissue>
    </source>
</reference>
<proteinExistence type="predicted"/>
<organism evidence="1">
    <name type="scientific">Arundo donax</name>
    <name type="common">Giant reed</name>
    <name type="synonym">Donax arundinaceus</name>
    <dbReference type="NCBI Taxonomy" id="35708"/>
    <lineage>
        <taxon>Eukaryota</taxon>
        <taxon>Viridiplantae</taxon>
        <taxon>Streptophyta</taxon>
        <taxon>Embryophyta</taxon>
        <taxon>Tracheophyta</taxon>
        <taxon>Spermatophyta</taxon>
        <taxon>Magnoliopsida</taxon>
        <taxon>Liliopsida</taxon>
        <taxon>Poales</taxon>
        <taxon>Poaceae</taxon>
        <taxon>PACMAD clade</taxon>
        <taxon>Arundinoideae</taxon>
        <taxon>Arundineae</taxon>
        <taxon>Arundo</taxon>
    </lineage>
</organism>